<keyword evidence="3" id="KW-1185">Reference proteome</keyword>
<evidence type="ECO:0000313" key="3">
    <source>
        <dbReference type="Proteomes" id="UP000762676"/>
    </source>
</evidence>
<evidence type="ECO:0000256" key="1">
    <source>
        <dbReference type="SAM" id="MobiDB-lite"/>
    </source>
</evidence>
<proteinExistence type="predicted"/>
<sequence>MEERRKTKANKQKCVELNKQVKKRCNKAEEHWTNTQCEKIEDNDVTNSKIMHQKIREVTNGKVSAKIGCLRSRDGDILMEKKDTLYRWSEYITELYRDGRGPPPIISNEDEGRHILVS</sequence>
<protein>
    <submittedName>
        <fullName evidence="2">Craniofacial development protein 2-like</fullName>
    </submittedName>
</protein>
<dbReference type="Proteomes" id="UP000762676">
    <property type="component" value="Unassembled WGS sequence"/>
</dbReference>
<feature type="region of interest" description="Disordered" evidence="1">
    <location>
        <begin position="99"/>
        <end position="118"/>
    </location>
</feature>
<organism evidence="2 3">
    <name type="scientific">Elysia marginata</name>
    <dbReference type="NCBI Taxonomy" id="1093978"/>
    <lineage>
        <taxon>Eukaryota</taxon>
        <taxon>Metazoa</taxon>
        <taxon>Spiralia</taxon>
        <taxon>Lophotrochozoa</taxon>
        <taxon>Mollusca</taxon>
        <taxon>Gastropoda</taxon>
        <taxon>Heterobranchia</taxon>
        <taxon>Euthyneura</taxon>
        <taxon>Panpulmonata</taxon>
        <taxon>Sacoglossa</taxon>
        <taxon>Placobranchoidea</taxon>
        <taxon>Plakobranchidae</taxon>
        <taxon>Elysia</taxon>
    </lineage>
</organism>
<accession>A0AAV4G244</accession>
<comment type="caution">
    <text evidence="2">The sequence shown here is derived from an EMBL/GenBank/DDBJ whole genome shotgun (WGS) entry which is preliminary data.</text>
</comment>
<gene>
    <name evidence="2" type="ORF">ElyMa_004029700</name>
</gene>
<dbReference type="AlphaFoldDB" id="A0AAV4G244"/>
<name>A0AAV4G244_9GAST</name>
<reference evidence="2 3" key="1">
    <citation type="journal article" date="2021" name="Elife">
        <title>Chloroplast acquisition without the gene transfer in kleptoplastic sea slugs, Plakobranchus ocellatus.</title>
        <authorList>
            <person name="Maeda T."/>
            <person name="Takahashi S."/>
            <person name="Yoshida T."/>
            <person name="Shimamura S."/>
            <person name="Takaki Y."/>
            <person name="Nagai Y."/>
            <person name="Toyoda A."/>
            <person name="Suzuki Y."/>
            <person name="Arimoto A."/>
            <person name="Ishii H."/>
            <person name="Satoh N."/>
            <person name="Nishiyama T."/>
            <person name="Hasebe M."/>
            <person name="Maruyama T."/>
            <person name="Minagawa J."/>
            <person name="Obokata J."/>
            <person name="Shigenobu S."/>
        </authorList>
    </citation>
    <scope>NUCLEOTIDE SEQUENCE [LARGE SCALE GENOMIC DNA]</scope>
</reference>
<evidence type="ECO:0000313" key="2">
    <source>
        <dbReference type="EMBL" id="GFR79778.1"/>
    </source>
</evidence>
<dbReference type="EMBL" id="BMAT01008184">
    <property type="protein sequence ID" value="GFR79778.1"/>
    <property type="molecule type" value="Genomic_DNA"/>
</dbReference>